<evidence type="ECO:0000313" key="4">
    <source>
        <dbReference type="Proteomes" id="UP000471381"/>
    </source>
</evidence>
<dbReference type="Proteomes" id="UP000471381">
    <property type="component" value="Unassembled WGS sequence"/>
</dbReference>
<evidence type="ECO:0000259" key="2">
    <source>
        <dbReference type="SMART" id="SM00849"/>
    </source>
</evidence>
<dbReference type="RefSeq" id="WP_163107175.1">
    <property type="nucleotide sequence ID" value="NZ_JAAAWO010000011.1"/>
</dbReference>
<sequence length="378" mass="40695">MLAKHILSSAIFITLLSIFLANNVASASNSGLGLGVNAGEAENKQARNTKSGSITLAQNSAAKGLRHADIFPGFAKLCDIETPLRDMSVKHLKSAHSNVKRLKPSRTNSFRKKQTLGPMQVFNNLYFVGAGNVSSWAIDTGESIVLIDALNNEVQAQKYIIDGLKALGLDNKPISHLIITHGHGDHYGGQSLISRLYQLQIIMSSKEWKWLAAGAGGFSSARWGQAPVFEKNTAKDEKPGGTLGVNDASTIRVGDNTFTFYVTPGHTPGTLSVMFNVINKGNTHKAILWGGTGLNYGADASRIKTYTESAARMRQLALAENIDVFLSNHPKMDGSDKKLAALKKGGPNPFIVGNDTVEAAFDMLYHCTTAQYIKASHP</sequence>
<evidence type="ECO:0000256" key="1">
    <source>
        <dbReference type="SAM" id="SignalP"/>
    </source>
</evidence>
<dbReference type="CDD" id="cd16280">
    <property type="entry name" value="metallo-hydrolase-like_MBL-fold"/>
    <property type="match status" value="1"/>
</dbReference>
<protein>
    <submittedName>
        <fullName evidence="3">MBL fold metallo-hydrolase</fullName>
    </submittedName>
</protein>
<gene>
    <name evidence="3" type="ORF">GTQ48_13675</name>
</gene>
<dbReference type="Pfam" id="PF00753">
    <property type="entry name" value="Lactamase_B"/>
    <property type="match status" value="1"/>
</dbReference>
<reference evidence="3 4" key="1">
    <citation type="submission" date="2020-01" db="EMBL/GenBank/DDBJ databases">
        <title>Genomes of bacteria type strains.</title>
        <authorList>
            <person name="Chen J."/>
            <person name="Zhu S."/>
            <person name="Yang J."/>
        </authorList>
    </citation>
    <scope>NUCLEOTIDE SEQUENCE [LARGE SCALE GENOMIC DNA]</scope>
    <source>
        <strain evidence="3 4">LMG 24078</strain>
    </source>
</reference>
<feature type="domain" description="Metallo-beta-lactamase" evidence="2">
    <location>
        <begin position="132"/>
        <end position="329"/>
    </location>
</feature>
<dbReference type="Gene3D" id="3.60.15.10">
    <property type="entry name" value="Ribonuclease Z/Hydroxyacylglutathione hydrolase-like"/>
    <property type="match status" value="1"/>
</dbReference>
<dbReference type="SUPFAM" id="SSF56281">
    <property type="entry name" value="Metallo-hydrolase/oxidoreductase"/>
    <property type="match status" value="1"/>
</dbReference>
<dbReference type="EMBL" id="JAAAWO010000011">
    <property type="protein sequence ID" value="NDW16562.1"/>
    <property type="molecule type" value="Genomic_DNA"/>
</dbReference>
<dbReference type="SMART" id="SM00849">
    <property type="entry name" value="Lactamase_B"/>
    <property type="match status" value="1"/>
</dbReference>
<dbReference type="AlphaFoldDB" id="A0A6N9TJ91"/>
<organism evidence="3 4">
    <name type="scientific">Alteromonas genovensis</name>
    <dbReference type="NCBI Taxonomy" id="471225"/>
    <lineage>
        <taxon>Bacteria</taxon>
        <taxon>Pseudomonadati</taxon>
        <taxon>Pseudomonadota</taxon>
        <taxon>Gammaproteobacteria</taxon>
        <taxon>Alteromonadales</taxon>
        <taxon>Alteromonadaceae</taxon>
        <taxon>Alteromonas/Salinimonas group</taxon>
        <taxon>Alteromonas</taxon>
    </lineage>
</organism>
<dbReference type="InterPro" id="IPR050855">
    <property type="entry name" value="NDM-1-like"/>
</dbReference>
<dbReference type="InterPro" id="IPR001279">
    <property type="entry name" value="Metallo-B-lactamas"/>
</dbReference>
<evidence type="ECO:0000313" key="3">
    <source>
        <dbReference type="EMBL" id="NDW16562.1"/>
    </source>
</evidence>
<keyword evidence="4" id="KW-1185">Reference proteome</keyword>
<dbReference type="PANTHER" id="PTHR42951">
    <property type="entry name" value="METALLO-BETA-LACTAMASE DOMAIN-CONTAINING"/>
    <property type="match status" value="1"/>
</dbReference>
<keyword evidence="1" id="KW-0732">Signal</keyword>
<name>A0A6N9TJ91_9ALTE</name>
<feature type="signal peptide" evidence="1">
    <location>
        <begin position="1"/>
        <end position="27"/>
    </location>
</feature>
<proteinExistence type="predicted"/>
<dbReference type="InterPro" id="IPR036866">
    <property type="entry name" value="RibonucZ/Hydroxyglut_hydro"/>
</dbReference>
<dbReference type="PANTHER" id="PTHR42951:SF17">
    <property type="entry name" value="METALLO-BETA-LACTAMASE DOMAIN-CONTAINING PROTEIN"/>
    <property type="match status" value="1"/>
</dbReference>
<feature type="chain" id="PRO_5026651907" evidence="1">
    <location>
        <begin position="28"/>
        <end position="378"/>
    </location>
</feature>
<accession>A0A6N9TJ91</accession>
<keyword evidence="3" id="KW-0378">Hydrolase</keyword>
<dbReference type="GO" id="GO:0016787">
    <property type="term" value="F:hydrolase activity"/>
    <property type="evidence" value="ECO:0007669"/>
    <property type="project" value="UniProtKB-KW"/>
</dbReference>
<comment type="caution">
    <text evidence="3">The sequence shown here is derived from an EMBL/GenBank/DDBJ whole genome shotgun (WGS) entry which is preliminary data.</text>
</comment>